<protein>
    <submittedName>
        <fullName evidence="1">Uncharacterized protein</fullName>
    </submittedName>
</protein>
<name>X1LY40_9ZZZZ</name>
<dbReference type="EMBL" id="BARV01016204">
    <property type="protein sequence ID" value="GAI24307.1"/>
    <property type="molecule type" value="Genomic_DNA"/>
</dbReference>
<gene>
    <name evidence="1" type="ORF">S06H3_27865</name>
</gene>
<sequence length="35" mass="4036">VLNYWVVNFAQSESFRNDRSRTHAVGRQAGRGEEV</sequence>
<feature type="non-terminal residue" evidence="1">
    <location>
        <position position="1"/>
    </location>
</feature>
<evidence type="ECO:0000313" key="1">
    <source>
        <dbReference type="EMBL" id="GAI24307.1"/>
    </source>
</evidence>
<organism evidence="1">
    <name type="scientific">marine sediment metagenome</name>
    <dbReference type="NCBI Taxonomy" id="412755"/>
    <lineage>
        <taxon>unclassified sequences</taxon>
        <taxon>metagenomes</taxon>
        <taxon>ecological metagenomes</taxon>
    </lineage>
</organism>
<reference evidence="1" key="1">
    <citation type="journal article" date="2014" name="Front. Microbiol.">
        <title>High frequency of phylogenetically diverse reductive dehalogenase-homologous genes in deep subseafloor sedimentary metagenomes.</title>
        <authorList>
            <person name="Kawai M."/>
            <person name="Futagami T."/>
            <person name="Toyoda A."/>
            <person name="Takaki Y."/>
            <person name="Nishi S."/>
            <person name="Hori S."/>
            <person name="Arai W."/>
            <person name="Tsubouchi T."/>
            <person name="Morono Y."/>
            <person name="Uchiyama I."/>
            <person name="Ito T."/>
            <person name="Fujiyama A."/>
            <person name="Inagaki F."/>
            <person name="Takami H."/>
        </authorList>
    </citation>
    <scope>NUCLEOTIDE SEQUENCE</scope>
    <source>
        <strain evidence="1">Expedition CK06-06</strain>
    </source>
</reference>
<proteinExistence type="predicted"/>
<comment type="caution">
    <text evidence="1">The sequence shown here is derived from an EMBL/GenBank/DDBJ whole genome shotgun (WGS) entry which is preliminary data.</text>
</comment>
<accession>X1LY40</accession>
<dbReference type="AlphaFoldDB" id="X1LY40"/>